<proteinExistence type="predicted"/>
<dbReference type="SUPFAM" id="SSF101386">
    <property type="entry name" value="all-alpha NTP pyrophosphatases"/>
    <property type="match status" value="1"/>
</dbReference>
<evidence type="ECO:0000313" key="2">
    <source>
        <dbReference type="EMBL" id="ODM12468.1"/>
    </source>
</evidence>
<dbReference type="Gene3D" id="1.10.287.1080">
    <property type="entry name" value="MazG-like"/>
    <property type="match status" value="1"/>
</dbReference>
<dbReference type="Proteomes" id="UP000095003">
    <property type="component" value="Unassembled WGS sequence"/>
</dbReference>
<dbReference type="Proteomes" id="UP000094067">
    <property type="component" value="Unassembled WGS sequence"/>
</dbReference>
<dbReference type="AlphaFoldDB" id="A0A1E3AUT1"/>
<dbReference type="GeneID" id="93304907"/>
<evidence type="ECO:0000313" key="4">
    <source>
        <dbReference type="Proteomes" id="UP000095003"/>
    </source>
</evidence>
<comment type="caution">
    <text evidence="2">The sequence shown here is derived from an EMBL/GenBank/DDBJ whole genome shotgun (WGS) entry which is preliminary data.</text>
</comment>
<sequence>MGMSFQEAIELYRGIYHRFEKVEGKPWGVNGAMIELSKQVGDLSKCIMLKEEYYSYKGERPVGLEKNIGNELADIFGQLIRIADCYGIDLEEAHAAAREEEDRDLKSRGV</sequence>
<dbReference type="CDD" id="cd11523">
    <property type="entry name" value="NTP-PPase"/>
    <property type="match status" value="1"/>
</dbReference>
<name>A0A1E3AUT1_9FIRM</name>
<dbReference type="EMBL" id="MCGI01000001">
    <property type="protein sequence ID" value="ODM12468.1"/>
    <property type="molecule type" value="Genomic_DNA"/>
</dbReference>
<evidence type="ECO:0000313" key="3">
    <source>
        <dbReference type="Proteomes" id="UP000094067"/>
    </source>
</evidence>
<gene>
    <name evidence="2" type="ORF">BEH84_00182</name>
    <name evidence="1" type="ORF">BEI61_05930</name>
</gene>
<organism evidence="2 4">
    <name type="scientific">Eisenbergiella tayi</name>
    <dbReference type="NCBI Taxonomy" id="1432052"/>
    <lineage>
        <taxon>Bacteria</taxon>
        <taxon>Bacillati</taxon>
        <taxon>Bacillota</taxon>
        <taxon>Clostridia</taxon>
        <taxon>Lachnospirales</taxon>
        <taxon>Lachnospiraceae</taxon>
        <taxon>Eisenbergiella</taxon>
    </lineage>
</organism>
<dbReference type="EMBL" id="MCGH01000005">
    <property type="protein sequence ID" value="ODM01931.1"/>
    <property type="molecule type" value="Genomic_DNA"/>
</dbReference>
<protein>
    <recommendedName>
        <fullName evidence="5">NTP pyrophosphohydrolase MazG putative catalytic core domain-containing protein</fullName>
    </recommendedName>
</protein>
<accession>A0A1E3AUT1</accession>
<reference evidence="3 4" key="1">
    <citation type="submission" date="2016-07" db="EMBL/GenBank/DDBJ databases">
        <title>Characterization of isolates of Eisenbergiella tayi derived from blood cultures, using whole genome sequencing.</title>
        <authorList>
            <person name="Burdz T."/>
            <person name="Wiebe D."/>
            <person name="Huynh C."/>
            <person name="Bernard K."/>
        </authorList>
    </citation>
    <scope>NUCLEOTIDE SEQUENCE [LARGE SCALE GENOMIC DNA]</scope>
    <source>
        <strain evidence="1 3">NML 110608</strain>
        <strain evidence="2 4">NML 120489</strain>
    </source>
</reference>
<evidence type="ECO:0008006" key="5">
    <source>
        <dbReference type="Google" id="ProtNLM"/>
    </source>
</evidence>
<dbReference type="RefSeq" id="WP_044972555.1">
    <property type="nucleotide sequence ID" value="NZ_BAABXS010000001.1"/>
</dbReference>
<evidence type="ECO:0000313" key="1">
    <source>
        <dbReference type="EMBL" id="ODM01931.1"/>
    </source>
</evidence>
<dbReference type="PATRIC" id="fig|1432052.3.peg.183"/>